<evidence type="ECO:0000313" key="1">
    <source>
        <dbReference type="EMBL" id="MCZ0859736.1"/>
    </source>
</evidence>
<accession>A0ABT4IDB9</accession>
<dbReference type="Proteomes" id="UP001141422">
    <property type="component" value="Unassembled WGS sequence"/>
</dbReference>
<gene>
    <name evidence="1" type="ORF">O0S10_00670</name>
</gene>
<organism evidence="1 2">
    <name type="scientific">Methanocorpusculum petauri</name>
    <dbReference type="NCBI Taxonomy" id="3002863"/>
    <lineage>
        <taxon>Archaea</taxon>
        <taxon>Methanobacteriati</taxon>
        <taxon>Methanobacteriota</taxon>
        <taxon>Stenosarchaea group</taxon>
        <taxon>Methanomicrobia</taxon>
        <taxon>Methanomicrobiales</taxon>
        <taxon>Methanocorpusculaceae</taxon>
        <taxon>Methanocorpusculum</taxon>
    </lineage>
</organism>
<protein>
    <recommendedName>
        <fullName evidence="3">AAA family ATPase</fullName>
    </recommendedName>
</protein>
<dbReference type="RefSeq" id="WP_268923958.1">
    <property type="nucleotide sequence ID" value="NZ_JAPTGB010000001.1"/>
</dbReference>
<sequence length="420" mass="49182">MTEKERILAEITDYYLHGSRDFNGLPSYQIDGYDKAALVELVNEGNVQILTENECTNPHIRGFDFQVPVETQIGYIHDGDRWFVAYPTAAYLQSLQIFEEKPFTKMLAKGESQLKFLYFKPDVLLQYFKNPKYSILDMGCMGDISLHSDSDEMDDADMLNSIRDYGLAYRKEAKKKERYVGLLLRDLADLSPATQYLFYGFLLRDQDLYFIHPTCYKNQIQGEWIEDIWIFTALLEEIQIINQMCENMGLPALFLHPPSPEEQWCSSPTYRNILLPTLDEYYSFVTALEKIVVQNLNVKVFRKAGVGFIPIPAEPKETNPKTLQIFEAWLERNVRFKSEDDSWKEEIIQPLKWLRKERQIPAHETYVNKYDLDLYTKQDRMIVDIYSAVRNIRLLFANHPSNHAIKIPDDLITGEQIRVY</sequence>
<name>A0ABT4IDB9_9EURY</name>
<proteinExistence type="predicted"/>
<evidence type="ECO:0008006" key="3">
    <source>
        <dbReference type="Google" id="ProtNLM"/>
    </source>
</evidence>
<dbReference type="EMBL" id="JAPTGB010000001">
    <property type="protein sequence ID" value="MCZ0859736.1"/>
    <property type="molecule type" value="Genomic_DNA"/>
</dbReference>
<evidence type="ECO:0000313" key="2">
    <source>
        <dbReference type="Proteomes" id="UP001141422"/>
    </source>
</evidence>
<comment type="caution">
    <text evidence="1">The sequence shown here is derived from an EMBL/GenBank/DDBJ whole genome shotgun (WGS) entry which is preliminary data.</text>
</comment>
<keyword evidence="2" id="KW-1185">Reference proteome</keyword>
<reference evidence="1" key="1">
    <citation type="submission" date="2022-12" db="EMBL/GenBank/DDBJ databases">
        <title>Isolation and characterisation of novel Methanocorpusculum spp. from native Australian herbivores indicates the genus is ancestrally host-associated.</title>
        <authorList>
            <person name="Volmer J.G."/>
            <person name="Soo R.M."/>
            <person name="Evans P.N."/>
            <person name="Hoedt E.C."/>
            <person name="Astorga Alsina A.L."/>
            <person name="Woodcroft B.J."/>
            <person name="Tyson G.W."/>
            <person name="Hugenholtz P."/>
            <person name="Morrison M."/>
        </authorList>
    </citation>
    <scope>NUCLEOTIDE SEQUENCE</scope>
    <source>
        <strain evidence="1">MG</strain>
    </source>
</reference>